<protein>
    <submittedName>
        <fullName evidence="2">Uncharacterized protein</fullName>
    </submittedName>
</protein>
<dbReference type="EMBL" id="JAVFHQ010000023">
    <property type="protein sequence ID" value="KAK4544737.1"/>
    <property type="molecule type" value="Genomic_DNA"/>
</dbReference>
<comment type="caution">
    <text evidence="2">The sequence shown here is derived from an EMBL/GenBank/DDBJ whole genome shotgun (WGS) entry which is preliminary data.</text>
</comment>
<dbReference type="Proteomes" id="UP001324427">
    <property type="component" value="Unassembled WGS sequence"/>
</dbReference>
<keyword evidence="3" id="KW-1185">Reference proteome</keyword>
<accession>A0AAV9JHD7</accession>
<dbReference type="PANTHER" id="PTHR32046:SF11">
    <property type="entry name" value="IMMUNE-ASSOCIATED NUCLEOTIDE-BINDING PROTEIN 10-LIKE"/>
    <property type="match status" value="1"/>
</dbReference>
<evidence type="ECO:0000313" key="3">
    <source>
        <dbReference type="Proteomes" id="UP001324427"/>
    </source>
</evidence>
<organism evidence="2 3">
    <name type="scientific">Oleoguttula mirabilis</name>
    <dbReference type="NCBI Taxonomy" id="1507867"/>
    <lineage>
        <taxon>Eukaryota</taxon>
        <taxon>Fungi</taxon>
        <taxon>Dikarya</taxon>
        <taxon>Ascomycota</taxon>
        <taxon>Pezizomycotina</taxon>
        <taxon>Dothideomycetes</taxon>
        <taxon>Dothideomycetidae</taxon>
        <taxon>Mycosphaerellales</taxon>
        <taxon>Teratosphaeriaceae</taxon>
        <taxon>Oleoguttula</taxon>
    </lineage>
</organism>
<proteinExistence type="predicted"/>
<dbReference type="PANTHER" id="PTHR32046">
    <property type="entry name" value="G DOMAIN-CONTAINING PROTEIN"/>
    <property type="match status" value="1"/>
</dbReference>
<sequence length="216" mass="24346">MWEAREKEIKVEDQAVARRIRENADEAEVAQTAMSTRQKQIDQYQKERDAIQRAAGQFSVYLKRSSIKPYNDSKLACLDHLIAEEEGKVDAGGSKERRKHLRADRMQHEEEVHTLTEYAKAGANDRLLDQDGISREIHKLYSLELTGPSLQKVAQQLGDLERATYQQGGESAPACQQLVPAPGLPGSNATKKRPRSTSWTQPTSGLARWIKRLRGP</sequence>
<evidence type="ECO:0000256" key="1">
    <source>
        <dbReference type="SAM" id="MobiDB-lite"/>
    </source>
</evidence>
<name>A0AAV9JHD7_9PEZI</name>
<dbReference type="AlphaFoldDB" id="A0AAV9JHD7"/>
<reference evidence="2 3" key="1">
    <citation type="submission" date="2021-11" db="EMBL/GenBank/DDBJ databases">
        <title>Black yeast isolated from Biological Soil Crust.</title>
        <authorList>
            <person name="Kurbessoian T."/>
        </authorList>
    </citation>
    <scope>NUCLEOTIDE SEQUENCE [LARGE SCALE GENOMIC DNA]</scope>
    <source>
        <strain evidence="2 3">CCFEE 5522</strain>
    </source>
</reference>
<feature type="region of interest" description="Disordered" evidence="1">
    <location>
        <begin position="168"/>
        <end position="206"/>
    </location>
</feature>
<gene>
    <name evidence="2" type="ORF">LTR36_003986</name>
</gene>
<evidence type="ECO:0000313" key="2">
    <source>
        <dbReference type="EMBL" id="KAK4544737.1"/>
    </source>
</evidence>